<dbReference type="AlphaFoldDB" id="A0A2T5G3Z6"/>
<evidence type="ECO:0000313" key="8">
    <source>
        <dbReference type="EMBL" id="PTQ50908.1"/>
    </source>
</evidence>
<comment type="caution">
    <text evidence="8">The sequence shown here is derived from an EMBL/GenBank/DDBJ whole genome shotgun (WGS) entry which is preliminary data.</text>
</comment>
<dbReference type="UniPathway" id="UPA00138"/>
<dbReference type="GO" id="GO:0046166">
    <property type="term" value="P:glyceraldehyde-3-phosphate biosynthetic process"/>
    <property type="evidence" value="ECO:0007669"/>
    <property type="project" value="TreeGrafter"/>
</dbReference>
<evidence type="ECO:0000256" key="7">
    <source>
        <dbReference type="RuleBase" id="RU363013"/>
    </source>
</evidence>
<comment type="pathway">
    <text evidence="6 7">Carbohydrate degradation; glycolysis; D-glyceraldehyde 3-phosphate from glycerone phosphate: step 1/1.</text>
</comment>
<evidence type="ECO:0000256" key="1">
    <source>
        <dbReference type="ARBA" id="ARBA00007422"/>
    </source>
</evidence>
<sequence>MKPWLGANWKMHKTVREAREYVARWNSLVEESPLGEEAEAVLFPPFTALAAVGEALVGASLGAQNVYPEDGGAFTGEISPPMLAELGVRYVLVGHSERRHILGEEDAFLRRKFDALVARGFVPVLCVGETAEERRTGRTDEVLLRQLDGVLGEREAFPGTFVVAYEPVWAIGTGIPATPEDAAQAVARIRAYLRERFGAPADGVPIVYGGSVDPDNVGGFVRPGVSDGALVGSKSLEADVFFRLAQNALEAWRKG</sequence>
<dbReference type="GO" id="GO:0019563">
    <property type="term" value="P:glycerol catabolic process"/>
    <property type="evidence" value="ECO:0007669"/>
    <property type="project" value="TreeGrafter"/>
</dbReference>
<comment type="caution">
    <text evidence="6">Lacks conserved residue(s) required for the propagation of feature annotation.</text>
</comment>
<proteinExistence type="inferred from homology"/>
<dbReference type="InterPro" id="IPR022896">
    <property type="entry name" value="TrioseP_Isoase_bac/euk"/>
</dbReference>
<evidence type="ECO:0000256" key="4">
    <source>
        <dbReference type="ARBA" id="ARBA00023152"/>
    </source>
</evidence>
<evidence type="ECO:0000256" key="6">
    <source>
        <dbReference type="HAMAP-Rule" id="MF_00147"/>
    </source>
</evidence>
<dbReference type="EMBL" id="PEBW01000009">
    <property type="protein sequence ID" value="PTQ50908.1"/>
    <property type="molecule type" value="Genomic_DNA"/>
</dbReference>
<accession>A0A2T5G3Z6</accession>
<comment type="function">
    <text evidence="6">Involved in the gluconeogenesis. Catalyzes stereospecifically the conversion of dihydroxyacetone phosphate (DHAP) to D-glyceraldehyde-3-phosphate (G3P).</text>
</comment>
<protein>
    <recommendedName>
        <fullName evidence="6 7">Triosephosphate isomerase</fullName>
        <shortName evidence="6">TIM</shortName>
        <shortName evidence="6">TPI</shortName>
        <ecNumber evidence="6 7">5.3.1.1</ecNumber>
    </recommendedName>
    <alternativeName>
        <fullName evidence="6">Triose-phosphate isomerase</fullName>
    </alternativeName>
</protein>
<dbReference type="GO" id="GO:0004807">
    <property type="term" value="F:triose-phosphate isomerase activity"/>
    <property type="evidence" value="ECO:0007669"/>
    <property type="project" value="UniProtKB-UniRule"/>
</dbReference>
<dbReference type="Proteomes" id="UP000244016">
    <property type="component" value="Unassembled WGS sequence"/>
</dbReference>
<keyword evidence="2 6" id="KW-0312">Gluconeogenesis</keyword>
<dbReference type="GO" id="GO:0006096">
    <property type="term" value="P:glycolytic process"/>
    <property type="evidence" value="ECO:0007669"/>
    <property type="project" value="UniProtKB-UniRule"/>
</dbReference>
<keyword evidence="4 6" id="KW-0324">Glycolysis</keyword>
<dbReference type="UniPathway" id="UPA00109">
    <property type="reaction ID" value="UER00189"/>
</dbReference>
<comment type="similarity">
    <text evidence="1 6 7">Belongs to the triosephosphate isomerase family.</text>
</comment>
<evidence type="ECO:0000256" key="2">
    <source>
        <dbReference type="ARBA" id="ARBA00022432"/>
    </source>
</evidence>
<keyword evidence="3 6" id="KW-0963">Cytoplasm</keyword>
<feature type="active site" description="Electrophile" evidence="6">
    <location>
        <position position="95"/>
    </location>
</feature>
<feature type="binding site" evidence="6">
    <location>
        <position position="211"/>
    </location>
    <ligand>
        <name>substrate</name>
    </ligand>
</feature>
<dbReference type="PANTHER" id="PTHR21139:SF42">
    <property type="entry name" value="TRIOSEPHOSPHATE ISOMERASE"/>
    <property type="match status" value="1"/>
</dbReference>
<evidence type="ECO:0000313" key="9">
    <source>
        <dbReference type="Proteomes" id="UP000244016"/>
    </source>
</evidence>
<dbReference type="GO" id="GO:0006094">
    <property type="term" value="P:gluconeogenesis"/>
    <property type="evidence" value="ECO:0007669"/>
    <property type="project" value="UniProtKB-UniRule"/>
</dbReference>
<feature type="binding site" evidence="6">
    <location>
        <begin position="8"/>
        <end position="10"/>
    </location>
    <ligand>
        <name>substrate</name>
    </ligand>
</feature>
<gene>
    <name evidence="6" type="primary">tpiA</name>
    <name evidence="8" type="ORF">BLITH_1447</name>
</gene>
<reference evidence="8 9" key="1">
    <citation type="submission" date="2017-08" db="EMBL/GenBank/DDBJ databases">
        <title>Burning lignite coal seam in the remote Altai Mountains harbors a hydrogen-driven thermophilic microbial community.</title>
        <authorList>
            <person name="Kadnikov V.V."/>
            <person name="Mardanov A.V."/>
            <person name="Ivasenko D."/>
            <person name="Beletsky A.V."/>
            <person name="Karnachuk O.V."/>
            <person name="Ravin N.V."/>
        </authorList>
    </citation>
    <scope>NUCLEOTIDE SEQUENCE [LARGE SCALE GENOMIC DNA]</scope>
    <source>
        <strain evidence="8">AL31</strain>
    </source>
</reference>
<comment type="subcellular location">
    <subcellularLocation>
        <location evidence="6 7">Cytoplasm</location>
    </subcellularLocation>
</comment>
<dbReference type="EC" id="5.3.1.1" evidence="6 7"/>
<dbReference type="HAMAP" id="MF_00147_B">
    <property type="entry name" value="TIM_B"/>
    <property type="match status" value="1"/>
</dbReference>
<dbReference type="CDD" id="cd00311">
    <property type="entry name" value="TIM"/>
    <property type="match status" value="1"/>
</dbReference>
<dbReference type="PANTHER" id="PTHR21139">
    <property type="entry name" value="TRIOSEPHOSPHATE ISOMERASE"/>
    <property type="match status" value="1"/>
</dbReference>
<dbReference type="SUPFAM" id="SSF51351">
    <property type="entry name" value="Triosephosphate isomerase (TIM)"/>
    <property type="match status" value="1"/>
</dbReference>
<organism evidence="8 9">
    <name type="scientific">Brockia lithotrophica</name>
    <dbReference type="NCBI Taxonomy" id="933949"/>
    <lineage>
        <taxon>Bacteria</taxon>
        <taxon>Bacillati</taxon>
        <taxon>Bacillota</taxon>
        <taxon>Bacilli</taxon>
        <taxon>Bacillales</taxon>
        <taxon>Bacillales Family X. Incertae Sedis</taxon>
        <taxon>Brockia</taxon>
    </lineage>
</organism>
<feature type="binding site" evidence="6">
    <location>
        <position position="172"/>
    </location>
    <ligand>
        <name>substrate</name>
    </ligand>
</feature>
<dbReference type="PROSITE" id="PS00171">
    <property type="entry name" value="TIM_1"/>
    <property type="match status" value="1"/>
</dbReference>
<dbReference type="InterPro" id="IPR020861">
    <property type="entry name" value="Triosephosphate_isomerase_AS"/>
</dbReference>
<comment type="pathway">
    <text evidence="6 7">Carbohydrate biosynthesis; gluconeogenesis.</text>
</comment>
<dbReference type="Pfam" id="PF00121">
    <property type="entry name" value="TIM"/>
    <property type="match status" value="1"/>
</dbReference>
<dbReference type="PROSITE" id="PS51440">
    <property type="entry name" value="TIM_2"/>
    <property type="match status" value="1"/>
</dbReference>
<dbReference type="InterPro" id="IPR013785">
    <property type="entry name" value="Aldolase_TIM"/>
</dbReference>
<dbReference type="GO" id="GO:0005829">
    <property type="term" value="C:cytosol"/>
    <property type="evidence" value="ECO:0007669"/>
    <property type="project" value="TreeGrafter"/>
</dbReference>
<keyword evidence="5 6" id="KW-0413">Isomerase</keyword>
<dbReference type="Gene3D" id="3.20.20.70">
    <property type="entry name" value="Aldolase class I"/>
    <property type="match status" value="1"/>
</dbReference>
<feature type="active site" description="Proton acceptor" evidence="6">
    <location>
        <position position="166"/>
    </location>
</feature>
<name>A0A2T5G3Z6_9BACL</name>
<evidence type="ECO:0000256" key="3">
    <source>
        <dbReference type="ARBA" id="ARBA00022490"/>
    </source>
</evidence>
<dbReference type="InterPro" id="IPR035990">
    <property type="entry name" value="TIM_sf"/>
</dbReference>
<evidence type="ECO:0000256" key="5">
    <source>
        <dbReference type="ARBA" id="ARBA00023235"/>
    </source>
</evidence>
<comment type="subunit">
    <text evidence="6 7">Homodimer.</text>
</comment>
<comment type="catalytic activity">
    <reaction evidence="6 7">
        <text>D-glyceraldehyde 3-phosphate = dihydroxyacetone phosphate</text>
        <dbReference type="Rhea" id="RHEA:18585"/>
        <dbReference type="ChEBI" id="CHEBI:57642"/>
        <dbReference type="ChEBI" id="CHEBI:59776"/>
        <dbReference type="EC" id="5.3.1.1"/>
    </reaction>
</comment>
<dbReference type="InterPro" id="IPR000652">
    <property type="entry name" value="Triosephosphate_isomerase"/>
</dbReference>
<dbReference type="NCBIfam" id="TIGR00419">
    <property type="entry name" value="tim"/>
    <property type="match status" value="1"/>
</dbReference>